<dbReference type="SUPFAM" id="SSF55874">
    <property type="entry name" value="ATPase domain of HSP90 chaperone/DNA topoisomerase II/histidine kinase"/>
    <property type="match status" value="1"/>
</dbReference>
<dbReference type="NCBIfam" id="TIGR00229">
    <property type="entry name" value="sensory_box"/>
    <property type="match status" value="1"/>
</dbReference>
<comment type="subcellular location">
    <subcellularLocation>
        <location evidence="2">Cell membrane</location>
        <topology evidence="2">Multi-pass membrane protein</topology>
    </subcellularLocation>
</comment>
<dbReference type="CDD" id="cd16922">
    <property type="entry name" value="HATPase_EvgS-ArcB-TorS-like"/>
    <property type="match status" value="1"/>
</dbReference>
<dbReference type="PANTHER" id="PTHR45339:SF1">
    <property type="entry name" value="HYBRID SIGNAL TRANSDUCTION HISTIDINE KINASE J"/>
    <property type="match status" value="1"/>
</dbReference>
<evidence type="ECO:0000259" key="15">
    <source>
        <dbReference type="PROSITE" id="PS50109"/>
    </source>
</evidence>
<dbReference type="RefSeq" id="WP_208309558.1">
    <property type="nucleotide sequence ID" value="NZ_JAGETX010000044.1"/>
</dbReference>
<dbReference type="SMART" id="SM00387">
    <property type="entry name" value="HATPase_c"/>
    <property type="match status" value="1"/>
</dbReference>
<dbReference type="Pfam" id="PF08448">
    <property type="entry name" value="PAS_4"/>
    <property type="match status" value="1"/>
</dbReference>
<keyword evidence="9" id="KW-1133">Transmembrane helix</keyword>
<evidence type="ECO:0000256" key="1">
    <source>
        <dbReference type="ARBA" id="ARBA00000085"/>
    </source>
</evidence>
<feature type="domain" description="PAC" evidence="17">
    <location>
        <begin position="251"/>
        <end position="303"/>
    </location>
</feature>
<dbReference type="InterPro" id="IPR036641">
    <property type="entry name" value="HPT_dom_sf"/>
</dbReference>
<dbReference type="InterPro" id="IPR013655">
    <property type="entry name" value="PAS_fold_3"/>
</dbReference>
<feature type="coiled-coil region" evidence="14">
    <location>
        <begin position="4"/>
        <end position="42"/>
    </location>
</feature>
<dbReference type="InterPro" id="IPR001610">
    <property type="entry name" value="PAC"/>
</dbReference>
<organism evidence="19 20">
    <name type="scientific">Hymenobacter defluvii</name>
    <dbReference type="NCBI Taxonomy" id="2054411"/>
    <lineage>
        <taxon>Bacteria</taxon>
        <taxon>Pseudomonadati</taxon>
        <taxon>Bacteroidota</taxon>
        <taxon>Cytophagia</taxon>
        <taxon>Cytophagales</taxon>
        <taxon>Hymenobacteraceae</taxon>
        <taxon>Hymenobacter</taxon>
    </lineage>
</organism>
<evidence type="ECO:0000259" key="17">
    <source>
        <dbReference type="PROSITE" id="PS50113"/>
    </source>
</evidence>
<dbReference type="SUPFAM" id="SSF52172">
    <property type="entry name" value="CheY-like"/>
    <property type="match status" value="1"/>
</dbReference>
<dbReference type="InterPro" id="IPR001789">
    <property type="entry name" value="Sig_transdc_resp-reg_receiver"/>
</dbReference>
<keyword evidence="20" id="KW-1185">Reference proteome</keyword>
<dbReference type="PROSITE" id="PS50894">
    <property type="entry name" value="HPT"/>
    <property type="match status" value="1"/>
</dbReference>
<feature type="modified residue" description="4-aspartylphosphate" evidence="13">
    <location>
        <position position="724"/>
    </location>
</feature>
<dbReference type="InterPro" id="IPR008207">
    <property type="entry name" value="Sig_transdc_His_kin_Hpt_dom"/>
</dbReference>
<evidence type="ECO:0000256" key="3">
    <source>
        <dbReference type="ARBA" id="ARBA00012438"/>
    </source>
</evidence>
<dbReference type="SUPFAM" id="SSF47226">
    <property type="entry name" value="Histidine-containing phosphotransfer domain, HPT domain"/>
    <property type="match status" value="1"/>
</dbReference>
<dbReference type="Proteomes" id="UP000670527">
    <property type="component" value="Unassembled WGS sequence"/>
</dbReference>
<dbReference type="EMBL" id="JAGETX010000044">
    <property type="protein sequence ID" value="MBO3273443.1"/>
    <property type="molecule type" value="Genomic_DNA"/>
</dbReference>
<feature type="domain" description="Response regulatory" evidence="16">
    <location>
        <begin position="675"/>
        <end position="792"/>
    </location>
</feature>
<keyword evidence="10" id="KW-0902">Two-component regulatory system</keyword>
<dbReference type="CDD" id="cd00130">
    <property type="entry name" value="PAS"/>
    <property type="match status" value="1"/>
</dbReference>
<gene>
    <name evidence="19" type="ORF">J4D97_22545</name>
</gene>
<keyword evidence="8" id="KW-0067">ATP-binding</keyword>
<dbReference type="Pfam" id="PF01627">
    <property type="entry name" value="Hpt"/>
    <property type="match status" value="1"/>
</dbReference>
<keyword evidence="14" id="KW-0175">Coiled coil</keyword>
<evidence type="ECO:0000256" key="7">
    <source>
        <dbReference type="ARBA" id="ARBA00022741"/>
    </source>
</evidence>
<dbReference type="CDD" id="cd17546">
    <property type="entry name" value="REC_hyHK_CKI1_RcsC-like"/>
    <property type="match status" value="1"/>
</dbReference>
<proteinExistence type="predicted"/>
<dbReference type="Pfam" id="PF08447">
    <property type="entry name" value="PAS_3"/>
    <property type="match status" value="1"/>
</dbReference>
<dbReference type="CDD" id="cd00082">
    <property type="entry name" value="HisKA"/>
    <property type="match status" value="1"/>
</dbReference>
<dbReference type="InterPro" id="IPR036890">
    <property type="entry name" value="HATPase_C_sf"/>
</dbReference>
<dbReference type="InterPro" id="IPR000700">
    <property type="entry name" value="PAS-assoc_C"/>
</dbReference>
<dbReference type="InterPro" id="IPR004358">
    <property type="entry name" value="Sig_transdc_His_kin-like_C"/>
</dbReference>
<dbReference type="SMART" id="SM00448">
    <property type="entry name" value="REC"/>
    <property type="match status" value="1"/>
</dbReference>
<dbReference type="Pfam" id="PF00512">
    <property type="entry name" value="HisKA"/>
    <property type="match status" value="1"/>
</dbReference>
<evidence type="ECO:0000259" key="18">
    <source>
        <dbReference type="PROSITE" id="PS50894"/>
    </source>
</evidence>
<dbReference type="SMART" id="SM00086">
    <property type="entry name" value="PAC"/>
    <property type="match status" value="1"/>
</dbReference>
<keyword evidence="6" id="KW-0812">Transmembrane</keyword>
<protein>
    <recommendedName>
        <fullName evidence="3">histidine kinase</fullName>
        <ecNumber evidence="3">2.7.13.3</ecNumber>
    </recommendedName>
</protein>
<dbReference type="Pfam" id="PF13188">
    <property type="entry name" value="PAS_8"/>
    <property type="match status" value="1"/>
</dbReference>
<keyword evidence="4" id="KW-1003">Cell membrane</keyword>
<dbReference type="Gene3D" id="1.20.120.160">
    <property type="entry name" value="HPT domain"/>
    <property type="match status" value="1"/>
</dbReference>
<dbReference type="PROSITE" id="PS50113">
    <property type="entry name" value="PAC"/>
    <property type="match status" value="2"/>
</dbReference>
<feature type="domain" description="Histidine kinase" evidence="15">
    <location>
        <begin position="432"/>
        <end position="653"/>
    </location>
</feature>
<dbReference type="InterPro" id="IPR003661">
    <property type="entry name" value="HisK_dim/P_dom"/>
</dbReference>
<evidence type="ECO:0000256" key="2">
    <source>
        <dbReference type="ARBA" id="ARBA00004651"/>
    </source>
</evidence>
<dbReference type="InterPro" id="IPR011006">
    <property type="entry name" value="CheY-like_superfamily"/>
</dbReference>
<dbReference type="Gene3D" id="1.10.287.130">
    <property type="match status" value="1"/>
</dbReference>
<dbReference type="SMART" id="SM00091">
    <property type="entry name" value="PAS"/>
    <property type="match status" value="3"/>
</dbReference>
<dbReference type="InterPro" id="IPR013656">
    <property type="entry name" value="PAS_4"/>
</dbReference>
<evidence type="ECO:0000259" key="16">
    <source>
        <dbReference type="PROSITE" id="PS50110"/>
    </source>
</evidence>
<reference evidence="19 20" key="1">
    <citation type="submission" date="2021-03" db="EMBL/GenBank/DDBJ databases">
        <authorList>
            <person name="Kim M.K."/>
        </authorList>
    </citation>
    <scope>NUCLEOTIDE SEQUENCE [LARGE SCALE GENOMIC DNA]</scope>
    <source>
        <strain evidence="19 20">BT507</strain>
    </source>
</reference>
<evidence type="ECO:0000256" key="10">
    <source>
        <dbReference type="ARBA" id="ARBA00023012"/>
    </source>
</evidence>
<comment type="catalytic activity">
    <reaction evidence="1">
        <text>ATP + protein L-histidine = ADP + protein N-phospho-L-histidine.</text>
        <dbReference type="EC" id="2.7.13.3"/>
    </reaction>
</comment>
<evidence type="ECO:0000313" key="20">
    <source>
        <dbReference type="Proteomes" id="UP000670527"/>
    </source>
</evidence>
<dbReference type="Gene3D" id="3.30.565.10">
    <property type="entry name" value="Histidine kinase-like ATPase, C-terminal domain"/>
    <property type="match status" value="1"/>
</dbReference>
<dbReference type="SUPFAM" id="SSF55785">
    <property type="entry name" value="PYP-like sensor domain (PAS domain)"/>
    <property type="match status" value="3"/>
</dbReference>
<dbReference type="PROSITE" id="PS50109">
    <property type="entry name" value="HIS_KIN"/>
    <property type="match status" value="1"/>
</dbReference>
<keyword evidence="7" id="KW-0547">Nucleotide-binding</keyword>
<dbReference type="Pfam" id="PF00072">
    <property type="entry name" value="Response_reg"/>
    <property type="match status" value="1"/>
</dbReference>
<evidence type="ECO:0000256" key="9">
    <source>
        <dbReference type="ARBA" id="ARBA00022989"/>
    </source>
</evidence>
<feature type="domain" description="HPt" evidence="18">
    <location>
        <begin position="825"/>
        <end position="922"/>
    </location>
</feature>
<keyword evidence="5 13" id="KW-0597">Phosphoprotein</keyword>
<evidence type="ECO:0000256" key="11">
    <source>
        <dbReference type="ARBA" id="ARBA00023136"/>
    </source>
</evidence>
<dbReference type="PANTHER" id="PTHR45339">
    <property type="entry name" value="HYBRID SIGNAL TRANSDUCTION HISTIDINE KINASE J"/>
    <property type="match status" value="1"/>
</dbReference>
<evidence type="ECO:0000256" key="5">
    <source>
        <dbReference type="ARBA" id="ARBA00022553"/>
    </source>
</evidence>
<evidence type="ECO:0000256" key="8">
    <source>
        <dbReference type="ARBA" id="ARBA00022840"/>
    </source>
</evidence>
<dbReference type="PROSITE" id="PS50110">
    <property type="entry name" value="RESPONSE_REGULATORY"/>
    <property type="match status" value="1"/>
</dbReference>
<dbReference type="InterPro" id="IPR005467">
    <property type="entry name" value="His_kinase_dom"/>
</dbReference>
<dbReference type="SMART" id="SM00388">
    <property type="entry name" value="HisKA"/>
    <property type="match status" value="1"/>
</dbReference>
<feature type="domain" description="PAC" evidence="17">
    <location>
        <begin position="121"/>
        <end position="173"/>
    </location>
</feature>
<sequence length="922" mass="103953">MKEIEDACLKEALLEEKIRHLERQLRDEMDLKQTLLAKLDQQTLFLKKLSETVPVALYIRHVARQNDTLLNDRLCHMLGYATADIQQFRGQVLHTLLHPYDKTRMEMHYEKLRALSAGDIVQTEVRLRSKDQQWQWVRIRDTVFTKDETGVKRSIGSIEDISEEKIFTEKLTAQKEFYESILNNISVDIAVFDPQGTFLFVNPRFIQQPEIREWVVGKSAEEYGRYHNQDEGLATYPHQQFLMATTTRQEVSWEECYAAPEQPTAYKLRKLYPVLNEQGEITVVIGYGLDITPQKQAELQLRNQQELTELVIQKNPNPIAVKDEAGRYILVNDAYAHLYELEVPDLLRDRLTLDYSYARDLEILSANQKTSFEELYRVSKDKKAWYHTTKAPFATSDNTRYLLTISSEITVLKQARRVAEASAKAKEVFLANMSHEIRTPMNGILGMARLLKRSELATLQVEYLDSILASAENLLVLLDDVLDFAKIESGKISLERIPFDISATLQSAVNSLRFKAEEKDLVLEARLPTDSLPTVLGDPLRLSQVLLNLINNAIKFTSWGHVAIGVEIEERVGEIVYCKFCVEDTGIGIASDKFDHIFESFSQADSSTTRLHGGTGLGLSICKDLIELQGGRIWVRSTPGQGSCFYFTLPYSISNEAPASKPEPVLVPGALQGLRVLLAEDNHVNQLLAVALLQSWAVDVELAENGEHALAKAQAVPYDLILMDIRMPRLSGTRVTAHLREQLNPNQHTPIIALTANALKQEVESYAHSGFTGYLVKPYHETDLYVTLAQHTGRVTEKQAALTLQKVVSGNALYDFSGLGKLAQDADFVAKMQQVFIRTVPAQLDKLTQAIAHHDWEAVANIAHTLKSTCGNLRIREAEAALKNIEEMPHMAAQPEQLAAFLHTARTHTALVVAAFMARLEA</sequence>
<dbReference type="InterPro" id="IPR035965">
    <property type="entry name" value="PAS-like_dom_sf"/>
</dbReference>
<evidence type="ECO:0000256" key="4">
    <source>
        <dbReference type="ARBA" id="ARBA00022475"/>
    </source>
</evidence>
<comment type="caution">
    <text evidence="19">The sequence shown here is derived from an EMBL/GenBank/DDBJ whole genome shotgun (WGS) entry which is preliminary data.</text>
</comment>
<dbReference type="Gene3D" id="3.40.50.2300">
    <property type="match status" value="1"/>
</dbReference>
<feature type="modified residue" description="Phosphohistidine" evidence="12">
    <location>
        <position position="864"/>
    </location>
</feature>
<evidence type="ECO:0000256" key="12">
    <source>
        <dbReference type="PROSITE-ProRule" id="PRU00110"/>
    </source>
</evidence>
<dbReference type="InterPro" id="IPR000014">
    <property type="entry name" value="PAS"/>
</dbReference>
<dbReference type="PRINTS" id="PR00344">
    <property type="entry name" value="BCTRLSENSOR"/>
</dbReference>
<evidence type="ECO:0000256" key="6">
    <source>
        <dbReference type="ARBA" id="ARBA00022692"/>
    </source>
</evidence>
<dbReference type="InterPro" id="IPR003594">
    <property type="entry name" value="HATPase_dom"/>
</dbReference>
<accession>A0ABS3TJ61</accession>
<evidence type="ECO:0000313" key="19">
    <source>
        <dbReference type="EMBL" id="MBO3273443.1"/>
    </source>
</evidence>
<dbReference type="EC" id="2.7.13.3" evidence="3"/>
<dbReference type="Pfam" id="PF02518">
    <property type="entry name" value="HATPase_c"/>
    <property type="match status" value="1"/>
</dbReference>
<name>A0ABS3TJ61_9BACT</name>
<dbReference type="SUPFAM" id="SSF47384">
    <property type="entry name" value="Homodimeric domain of signal transducing histidine kinase"/>
    <property type="match status" value="1"/>
</dbReference>
<keyword evidence="11" id="KW-0472">Membrane</keyword>
<dbReference type="InterPro" id="IPR036097">
    <property type="entry name" value="HisK_dim/P_sf"/>
</dbReference>
<evidence type="ECO:0000256" key="13">
    <source>
        <dbReference type="PROSITE-ProRule" id="PRU00169"/>
    </source>
</evidence>
<evidence type="ECO:0000256" key="14">
    <source>
        <dbReference type="SAM" id="Coils"/>
    </source>
</evidence>
<dbReference type="Gene3D" id="3.30.450.20">
    <property type="entry name" value="PAS domain"/>
    <property type="match status" value="3"/>
</dbReference>